<organism evidence="1 2">
    <name type="scientific">Mycetocola manganoxydans</name>
    <dbReference type="NCBI Taxonomy" id="699879"/>
    <lineage>
        <taxon>Bacteria</taxon>
        <taxon>Bacillati</taxon>
        <taxon>Actinomycetota</taxon>
        <taxon>Actinomycetes</taxon>
        <taxon>Micrococcales</taxon>
        <taxon>Microbacteriaceae</taxon>
        <taxon>Mycetocola</taxon>
    </lineage>
</organism>
<keyword evidence="2" id="KW-1185">Reference proteome</keyword>
<gene>
    <name evidence="1" type="ORF">D9V29_09590</name>
</gene>
<dbReference type="GO" id="GO:0006974">
    <property type="term" value="P:DNA damage response"/>
    <property type="evidence" value="ECO:0007669"/>
    <property type="project" value="TreeGrafter"/>
</dbReference>
<dbReference type="Pfam" id="PF04402">
    <property type="entry name" value="SIMPL"/>
    <property type="match status" value="1"/>
</dbReference>
<dbReference type="PANTHER" id="PTHR34387">
    <property type="entry name" value="SLR1258 PROTEIN"/>
    <property type="match status" value="1"/>
</dbReference>
<dbReference type="EMBL" id="RCUV01000009">
    <property type="protein sequence ID" value="RLP70740.1"/>
    <property type="molecule type" value="Genomic_DNA"/>
</dbReference>
<dbReference type="Gene3D" id="3.30.110.170">
    <property type="entry name" value="Protein of unknown function (DUF541), domain 1"/>
    <property type="match status" value="1"/>
</dbReference>
<dbReference type="Gene3D" id="3.30.70.2970">
    <property type="entry name" value="Protein of unknown function (DUF541), domain 2"/>
    <property type="match status" value="1"/>
</dbReference>
<evidence type="ECO:0000313" key="2">
    <source>
        <dbReference type="Proteomes" id="UP000270299"/>
    </source>
</evidence>
<protein>
    <submittedName>
        <fullName evidence="1">DUF541 domain-containing protein</fullName>
    </submittedName>
</protein>
<dbReference type="AlphaFoldDB" id="A0A3L6ZS34"/>
<accession>A0A3L6ZS34</accession>
<reference evidence="1 2" key="1">
    <citation type="submission" date="2018-10" db="EMBL/GenBank/DDBJ databases">
        <authorList>
            <person name="Li J."/>
        </authorList>
    </citation>
    <scope>NUCLEOTIDE SEQUENCE [LARGE SCALE GENOMIC DNA]</scope>
    <source>
        <strain evidence="1 2">CCTCC AB209002</strain>
    </source>
</reference>
<name>A0A3L6ZS34_9MICO</name>
<dbReference type="RefSeq" id="WP_121673101.1">
    <property type="nucleotide sequence ID" value="NZ_BMXM01000006.1"/>
</dbReference>
<dbReference type="InterPro" id="IPR052022">
    <property type="entry name" value="26kDa_periplasmic_antigen"/>
</dbReference>
<comment type="caution">
    <text evidence="1">The sequence shown here is derived from an EMBL/GenBank/DDBJ whole genome shotgun (WGS) entry which is preliminary data.</text>
</comment>
<proteinExistence type="predicted"/>
<dbReference type="OrthoDB" id="3724496at2"/>
<dbReference type="InterPro" id="IPR007497">
    <property type="entry name" value="SIMPL/DUF541"/>
</dbReference>
<sequence length="224" mass="23768">MTEHSPASDVVISVRGLAHAEAPAEEATVSLSIVFDGDNRNDVRNRSAAALALCVDSIAGLHDPAEGPVTEWSANDVQIWADRPWNSDGAQLPLVYHSRASVSVTFNDVPRLSVWLEESSAREGTTIEGIEWAVTDLTRSELESRAQRDAVAHALEKASVYAASLGHAAPRPLELSEPSVFSSAPATHDGARMFAMAGAAPVDLSPSPVRITVEVHARFTASPA</sequence>
<dbReference type="PANTHER" id="PTHR34387:SF2">
    <property type="entry name" value="SLR1258 PROTEIN"/>
    <property type="match status" value="1"/>
</dbReference>
<evidence type="ECO:0000313" key="1">
    <source>
        <dbReference type="EMBL" id="RLP70740.1"/>
    </source>
</evidence>
<dbReference type="Proteomes" id="UP000270299">
    <property type="component" value="Unassembled WGS sequence"/>
</dbReference>